<name>A0ABY4LY08_9FLAO</name>
<keyword evidence="2" id="KW-1185">Reference proteome</keyword>
<dbReference type="Gene3D" id="3.20.20.70">
    <property type="entry name" value="Aldolase class I"/>
    <property type="match status" value="1"/>
</dbReference>
<protein>
    <submittedName>
        <fullName evidence="1">Grasp-with-spasm system SPASM domain peptide maturase</fullName>
    </submittedName>
</protein>
<organism evidence="1 2">
    <name type="scientific">Flavobacterium humidisoli</name>
    <dbReference type="NCBI Taxonomy" id="2937442"/>
    <lineage>
        <taxon>Bacteria</taxon>
        <taxon>Pseudomonadati</taxon>
        <taxon>Bacteroidota</taxon>
        <taxon>Flavobacteriia</taxon>
        <taxon>Flavobacteriales</taxon>
        <taxon>Flavobacteriaceae</taxon>
        <taxon>Flavobacterium</taxon>
    </lineage>
</organism>
<dbReference type="EMBL" id="CP096829">
    <property type="protein sequence ID" value="UPZ17990.1"/>
    <property type="molecule type" value="Genomic_DNA"/>
</dbReference>
<dbReference type="InterPro" id="IPR058240">
    <property type="entry name" value="rSAM_sf"/>
</dbReference>
<proteinExistence type="predicted"/>
<dbReference type="NCBIfam" id="TIGR04193">
    <property type="entry name" value="SPASM_w_grasp"/>
    <property type="match status" value="1"/>
</dbReference>
<dbReference type="InterPro" id="IPR013785">
    <property type="entry name" value="Aldolase_TIM"/>
</dbReference>
<sequence length="347" mass="41473">MANFPSNIPFHLFASCIPVKGANRSAIYDLQRNQFEYIPNPLYDILTRFKNITFIDLLDFFPFKNDQRVLLEYFEFLKNNEFIFFSKLNSAQFPKYSISHERPYNISCLILDIENFHETKFEAIKRQILKAKVEFIIFRFISPTTSINIKNVLTFFNNIPTRIFQLFIENKNFTENLDFENLINLNERVSVIVKYNCEKELVQDLEKATLIHTKRDIVNNKMNINNIADFNVNMNLFIESQLYNSFYNKRVYIDSEGFIYRHEGDIMDFGNIINVELTNILENVEFKKYWHITKDEISVCKDCEYRYMCVDSSLPMSKTNNLWKLDRECNYNPYNSEWKSAYPTEDN</sequence>
<dbReference type="SUPFAM" id="SSF102114">
    <property type="entry name" value="Radical SAM enzymes"/>
    <property type="match status" value="1"/>
</dbReference>
<evidence type="ECO:0000313" key="2">
    <source>
        <dbReference type="Proteomes" id="UP000829998"/>
    </source>
</evidence>
<dbReference type="Proteomes" id="UP000829998">
    <property type="component" value="Chromosome"/>
</dbReference>
<gene>
    <name evidence="1" type="primary">gwsS</name>
    <name evidence="1" type="ORF">M0M44_11725</name>
</gene>
<dbReference type="RefSeq" id="WP_248729928.1">
    <property type="nucleotide sequence ID" value="NZ_CP096829.1"/>
</dbReference>
<evidence type="ECO:0000313" key="1">
    <source>
        <dbReference type="EMBL" id="UPZ17990.1"/>
    </source>
</evidence>
<reference evidence="1 2" key="1">
    <citation type="submission" date="2022-04" db="EMBL/GenBank/DDBJ databases">
        <authorList>
            <person name="Ra J.-S."/>
            <person name="Kim S.-B."/>
        </authorList>
    </citation>
    <scope>NUCLEOTIDE SEQUENCE [LARGE SCALE GENOMIC DNA]</scope>
    <source>
        <strain evidence="1 2">MMS21-Er5</strain>
    </source>
</reference>
<accession>A0ABY4LY08</accession>
<dbReference type="InterPro" id="IPR026497">
    <property type="entry name" value="GRASP-with-SPASM"/>
</dbReference>